<keyword evidence="5" id="KW-1185">Reference proteome</keyword>
<proteinExistence type="predicted"/>
<dbReference type="Pfam" id="PF12236">
    <property type="entry name" value="Head-tail_con"/>
    <property type="match status" value="1"/>
</dbReference>
<evidence type="ECO:0000256" key="1">
    <source>
        <dbReference type="ARBA" id="ARBA00004328"/>
    </source>
</evidence>
<reference evidence="5" key="1">
    <citation type="submission" date="2017-04" db="EMBL/GenBank/DDBJ databases">
        <title>Function of individual gut microbiota members based on whole genome sequencing of pure cultures obtained from chicken caecum.</title>
        <authorList>
            <person name="Medvecky M."/>
            <person name="Cejkova D."/>
            <person name="Polansky O."/>
            <person name="Karasova D."/>
            <person name="Kubasova T."/>
            <person name="Cizek A."/>
            <person name="Rychlik I."/>
        </authorList>
    </citation>
    <scope>NUCLEOTIDE SEQUENCE [LARGE SCALE GENOMIC DNA]</scope>
    <source>
        <strain evidence="5">An273</strain>
    </source>
</reference>
<evidence type="ECO:0000256" key="2">
    <source>
        <dbReference type="ARBA" id="ARBA00022612"/>
    </source>
</evidence>
<dbReference type="InterPro" id="IPR020991">
    <property type="entry name" value="Connector_podovirus"/>
</dbReference>
<protein>
    <recommendedName>
        <fullName evidence="6">Phage tail protein</fullName>
    </recommendedName>
</protein>
<gene>
    <name evidence="4" type="ORF">B5F75_04070</name>
</gene>
<evidence type="ECO:0000256" key="3">
    <source>
        <dbReference type="ARBA" id="ARBA00023219"/>
    </source>
</evidence>
<name>A0A1Y4DL52_9BACT</name>
<dbReference type="EMBL" id="NFJD01000002">
    <property type="protein sequence ID" value="OUO57030.1"/>
    <property type="molecule type" value="Genomic_DNA"/>
</dbReference>
<evidence type="ECO:0000313" key="5">
    <source>
        <dbReference type="Proteomes" id="UP000196368"/>
    </source>
</evidence>
<accession>A0A1Y4DL52</accession>
<keyword evidence="2" id="KW-1188">Viral release from host cell</keyword>
<dbReference type="Proteomes" id="UP000196368">
    <property type="component" value="Unassembled WGS sequence"/>
</dbReference>
<sequence>MKHNTQQTTDYLRLYDELKSERASWTPAWKELSAYLAPTRGFFDGQTPNQGRRIDHKTLLDSDPCLAVEVLCAGMMSGLTSPSRSWFDLTLAPEELMNLPGAREWMFEIKKRLEDVFAKSNVYSVLHGFYQEISVFGTAAFLVEEDPQKGIRCRPFTIGEYALGTDAAGRVNRFGREFFMTAEQMKDTFGPEHLPPAVARECDENRTFRWHKIIHLILPNPAQNPARQDSAHMPYLSVYLTDNGHLLRQSGYREFPVIAARWEVKNASDVYGRGPGWKCLGDVKMLQKMQKTKLVALDKSTNPPMMVSSNVQGEVNLLPGGITRYNGTTDAAVKPAYEVQPDLKSLEASIQSVRDTIRAQFFADVFLMLSTQNYSNMTAAEVAERHQEKLLVLGPVLERLKNELLDPLIDRAFNLLFRQGLLPPPPQSIEGLEMEVEYVSMIAQAQKAAGLSALVKGLNYAASLAASRPEVLDRVDYDRALEEGLTTLGVAPALLRSEQETRQIRAERMQAAQQLAAAAQAPAAAGAAPSPEK</sequence>
<comment type="subcellular location">
    <subcellularLocation>
        <location evidence="1">Virion</location>
    </subcellularLocation>
</comment>
<evidence type="ECO:0000313" key="4">
    <source>
        <dbReference type="EMBL" id="OUO57030.1"/>
    </source>
</evidence>
<dbReference type="AlphaFoldDB" id="A0A1Y4DL52"/>
<dbReference type="OrthoDB" id="1666403at2"/>
<dbReference type="RefSeq" id="WP_087288204.1">
    <property type="nucleotide sequence ID" value="NZ_NFJD01000002.1"/>
</dbReference>
<organism evidence="4 5">
    <name type="scientific">Candidatus Avelusimicrobium gallicola</name>
    <dbReference type="NCBI Taxonomy" id="2562704"/>
    <lineage>
        <taxon>Bacteria</taxon>
        <taxon>Pseudomonadati</taxon>
        <taxon>Elusimicrobiota</taxon>
        <taxon>Elusimicrobia</taxon>
        <taxon>Elusimicrobiales</taxon>
        <taxon>Elusimicrobiaceae</taxon>
        <taxon>Candidatus Avelusimicrobium</taxon>
    </lineage>
</organism>
<keyword evidence="3" id="KW-0231">Viral genome packaging</keyword>
<evidence type="ECO:0008006" key="6">
    <source>
        <dbReference type="Google" id="ProtNLM"/>
    </source>
</evidence>
<comment type="caution">
    <text evidence="4">The sequence shown here is derived from an EMBL/GenBank/DDBJ whole genome shotgun (WGS) entry which is preliminary data.</text>
</comment>